<dbReference type="InterPro" id="IPR035919">
    <property type="entry name" value="EAL_sf"/>
</dbReference>
<evidence type="ECO:0000313" key="5">
    <source>
        <dbReference type="Proteomes" id="UP000287865"/>
    </source>
</evidence>
<keyword evidence="5" id="KW-1185">Reference proteome</keyword>
<dbReference type="PANTHER" id="PTHR33121:SF15">
    <property type="entry name" value="BLUE LIGHT- AND TEMPERATURE-REGULATED ANTIREPRESSOR BLUF"/>
    <property type="match status" value="1"/>
</dbReference>
<evidence type="ECO:0000313" key="4">
    <source>
        <dbReference type="Proteomes" id="UP000249203"/>
    </source>
</evidence>
<dbReference type="PROSITE" id="PS50883">
    <property type="entry name" value="EAL"/>
    <property type="match status" value="1"/>
</dbReference>
<feature type="domain" description="EAL" evidence="1">
    <location>
        <begin position="1"/>
        <end position="244"/>
    </location>
</feature>
<sequence length="244" mass="27549">MSKCVQCSCHTPLEFAVRMAFQPIVNVATQQVFAYEALVRGQNGEGAGQVISQVTADNLYSFDQTCRVRAIETAAQIKLPAKLSINFMPNAIYEPETCLAKTLQTAQKVNFPHQDIIFEVTEHEKVENHDLLVDVFRTYQRRGFMTAIDDFGEGYAGLNLLADFQPDLLKLDMKMIRNIHVDRVKQAIFNGIHRVAQDLGIVLIAEGVETLEEYAFFKHAGVDLQQGYFFARPALEHAPIPDWQ</sequence>
<dbReference type="OrthoDB" id="1673646at2"/>
<proteinExistence type="predicted"/>
<dbReference type="InterPro" id="IPR050706">
    <property type="entry name" value="Cyclic-di-GMP_PDE-like"/>
</dbReference>
<dbReference type="Pfam" id="PF00563">
    <property type="entry name" value="EAL"/>
    <property type="match status" value="1"/>
</dbReference>
<evidence type="ECO:0000259" key="1">
    <source>
        <dbReference type="PROSITE" id="PS50883"/>
    </source>
</evidence>
<dbReference type="EMBL" id="QLMD01000002">
    <property type="protein sequence ID" value="RAK00644.1"/>
    <property type="molecule type" value="Genomic_DNA"/>
</dbReference>
<comment type="caution">
    <text evidence="2">The sequence shown here is derived from an EMBL/GenBank/DDBJ whole genome shotgun (WGS) entry which is preliminary data.</text>
</comment>
<dbReference type="Proteomes" id="UP000287865">
    <property type="component" value="Unassembled WGS sequence"/>
</dbReference>
<dbReference type="AlphaFoldDB" id="A0A327X5L9"/>
<dbReference type="Proteomes" id="UP000249203">
    <property type="component" value="Unassembled WGS sequence"/>
</dbReference>
<dbReference type="SUPFAM" id="SSF141868">
    <property type="entry name" value="EAL domain-like"/>
    <property type="match status" value="1"/>
</dbReference>
<dbReference type="PANTHER" id="PTHR33121">
    <property type="entry name" value="CYCLIC DI-GMP PHOSPHODIESTERASE PDEF"/>
    <property type="match status" value="1"/>
</dbReference>
<reference evidence="3 5" key="1">
    <citation type="journal article" date="2018" name="Front. Microbiol.">
        <title>Genome-Based Analysis Reveals the Taxonomy and Diversity of the Family Idiomarinaceae.</title>
        <authorList>
            <person name="Liu Y."/>
            <person name="Lai Q."/>
            <person name="Shao Z."/>
        </authorList>
    </citation>
    <scope>NUCLEOTIDE SEQUENCE [LARGE SCALE GENOMIC DNA]</scope>
    <source>
        <strain evidence="3 5">CF12-14</strain>
    </source>
</reference>
<reference evidence="2 4" key="2">
    <citation type="submission" date="2018-06" db="EMBL/GenBank/DDBJ databases">
        <title>Genomic Encyclopedia of Type Strains, Phase III (KMG-III): the genomes of soil and plant-associated and newly described type strains.</title>
        <authorList>
            <person name="Whitman W."/>
        </authorList>
    </citation>
    <scope>NUCLEOTIDE SEQUENCE [LARGE SCALE GENOMIC DNA]</scope>
    <source>
        <strain evidence="2 4">CGMCC 1.15366</strain>
    </source>
</reference>
<gene>
    <name evidence="2" type="ORF">B0I24_10269</name>
    <name evidence="3" type="ORF">CWE07_05230</name>
</gene>
<accession>A0A327X5L9</accession>
<evidence type="ECO:0000313" key="2">
    <source>
        <dbReference type="EMBL" id="RAK00644.1"/>
    </source>
</evidence>
<protein>
    <submittedName>
        <fullName evidence="3">Diguanylate phosphodiesterase</fullName>
    </submittedName>
    <submittedName>
        <fullName evidence="2">EAL domain-containing protein (Putative c-di-GMP-specific phosphodiesterase class I)</fullName>
    </submittedName>
</protein>
<organism evidence="2 4">
    <name type="scientific">Aliidiomarina maris</name>
    <dbReference type="NCBI Taxonomy" id="531312"/>
    <lineage>
        <taxon>Bacteria</taxon>
        <taxon>Pseudomonadati</taxon>
        <taxon>Pseudomonadota</taxon>
        <taxon>Gammaproteobacteria</taxon>
        <taxon>Alteromonadales</taxon>
        <taxon>Idiomarinaceae</taxon>
        <taxon>Aliidiomarina</taxon>
    </lineage>
</organism>
<dbReference type="GO" id="GO:0071111">
    <property type="term" value="F:cyclic-guanylate-specific phosphodiesterase activity"/>
    <property type="evidence" value="ECO:0007669"/>
    <property type="project" value="InterPro"/>
</dbReference>
<dbReference type="CDD" id="cd01948">
    <property type="entry name" value="EAL"/>
    <property type="match status" value="1"/>
</dbReference>
<dbReference type="SMART" id="SM00052">
    <property type="entry name" value="EAL"/>
    <property type="match status" value="1"/>
</dbReference>
<evidence type="ECO:0000313" key="3">
    <source>
        <dbReference type="EMBL" id="RUO27346.1"/>
    </source>
</evidence>
<dbReference type="InterPro" id="IPR001633">
    <property type="entry name" value="EAL_dom"/>
</dbReference>
<name>A0A327X5L9_9GAMM</name>
<dbReference type="Gene3D" id="3.20.20.450">
    <property type="entry name" value="EAL domain"/>
    <property type="match status" value="1"/>
</dbReference>
<dbReference type="RefSeq" id="WP_111568441.1">
    <property type="nucleotide sequence ID" value="NZ_QLMD01000002.1"/>
</dbReference>
<dbReference type="EMBL" id="PIPK01000003">
    <property type="protein sequence ID" value="RUO27346.1"/>
    <property type="molecule type" value="Genomic_DNA"/>
</dbReference>